<dbReference type="HOGENOM" id="CLU_031468_2_0_1"/>
<dbReference type="FunFam" id="3.40.50.720:FF:000609">
    <property type="entry name" value="2-dehydropantoate 2-reductase"/>
    <property type="match status" value="1"/>
</dbReference>
<evidence type="ECO:0000256" key="3">
    <source>
        <dbReference type="ARBA" id="ARBA00023002"/>
    </source>
</evidence>
<dbReference type="Gene3D" id="3.40.50.720">
    <property type="entry name" value="NAD(P)-binding Rossmann-like Domain"/>
    <property type="match status" value="1"/>
</dbReference>
<dbReference type="InterPro" id="IPR036291">
    <property type="entry name" value="NAD(P)-bd_dom_sf"/>
</dbReference>
<feature type="domain" description="Ketopantoate reductase C-terminal" evidence="5">
    <location>
        <begin position="206"/>
        <end position="330"/>
    </location>
</feature>
<dbReference type="PANTHER" id="PTHR21708:SF26">
    <property type="entry name" value="2-DEHYDROPANTOATE 2-REDUCTASE"/>
    <property type="match status" value="1"/>
</dbReference>
<dbReference type="Gene3D" id="1.10.1040.10">
    <property type="entry name" value="N-(1-d-carboxylethyl)-l-norvaline Dehydrogenase, domain 2"/>
    <property type="match status" value="1"/>
</dbReference>
<dbReference type="InterPro" id="IPR008927">
    <property type="entry name" value="6-PGluconate_DH-like_C_sf"/>
</dbReference>
<feature type="domain" description="Ketopantoate reductase N-terminal" evidence="4">
    <location>
        <begin position="7"/>
        <end position="161"/>
    </location>
</feature>
<dbReference type="SUPFAM" id="SSF48179">
    <property type="entry name" value="6-phosphogluconate dehydrogenase C-terminal domain-like"/>
    <property type="match status" value="1"/>
</dbReference>
<dbReference type="InterPro" id="IPR013328">
    <property type="entry name" value="6PGD_dom2"/>
</dbReference>
<keyword evidence="7" id="KW-1185">Reference proteome</keyword>
<accession>G7E005</accession>
<dbReference type="FunCoup" id="G7E005">
    <property type="interactions" value="209"/>
</dbReference>
<gene>
    <name evidence="6" type="primary">Mo02826</name>
    <name evidence="6" type="ORF">E5Q_02826</name>
</gene>
<evidence type="ECO:0008006" key="8">
    <source>
        <dbReference type="Google" id="ProtNLM"/>
    </source>
</evidence>
<dbReference type="InterPro" id="IPR013332">
    <property type="entry name" value="KPR_N"/>
</dbReference>
<evidence type="ECO:0000313" key="7">
    <source>
        <dbReference type="Proteomes" id="UP000009131"/>
    </source>
</evidence>
<dbReference type="Pfam" id="PF08546">
    <property type="entry name" value="ApbA_C"/>
    <property type="match status" value="1"/>
</dbReference>
<dbReference type="GO" id="GO:0005737">
    <property type="term" value="C:cytoplasm"/>
    <property type="evidence" value="ECO:0007669"/>
    <property type="project" value="TreeGrafter"/>
</dbReference>
<reference evidence="6 7" key="1">
    <citation type="journal article" date="2011" name="J. Gen. Appl. Microbiol.">
        <title>Draft genome sequencing of the enigmatic basidiomycete Mixia osmundae.</title>
        <authorList>
            <person name="Nishida H."/>
            <person name="Nagatsuka Y."/>
            <person name="Sugiyama J."/>
        </authorList>
    </citation>
    <scope>NUCLEOTIDE SEQUENCE [LARGE SCALE GENOMIC DNA]</scope>
    <source>
        <strain evidence="7">CBS 9802 / IAM 14324 / JCM 22182 / KY 12970</strain>
    </source>
</reference>
<dbReference type="NCBIfam" id="TIGR00745">
    <property type="entry name" value="apbA_panE"/>
    <property type="match status" value="1"/>
</dbReference>
<dbReference type="OMA" id="WDYVVVT"/>
<organism evidence="6 7">
    <name type="scientific">Mixia osmundae (strain CBS 9802 / IAM 14324 / JCM 22182 / KY 12970)</name>
    <dbReference type="NCBI Taxonomy" id="764103"/>
    <lineage>
        <taxon>Eukaryota</taxon>
        <taxon>Fungi</taxon>
        <taxon>Dikarya</taxon>
        <taxon>Basidiomycota</taxon>
        <taxon>Pucciniomycotina</taxon>
        <taxon>Mixiomycetes</taxon>
        <taxon>Mixiales</taxon>
        <taxon>Mixiaceae</taxon>
        <taxon>Mixia</taxon>
    </lineage>
</organism>
<evidence type="ECO:0000256" key="2">
    <source>
        <dbReference type="ARBA" id="ARBA00022857"/>
    </source>
</evidence>
<dbReference type="RefSeq" id="XP_014570787.1">
    <property type="nucleotide sequence ID" value="XM_014715301.1"/>
</dbReference>
<evidence type="ECO:0000313" key="6">
    <source>
        <dbReference type="EMBL" id="GAA96165.1"/>
    </source>
</evidence>
<evidence type="ECO:0000259" key="4">
    <source>
        <dbReference type="Pfam" id="PF02558"/>
    </source>
</evidence>
<protein>
    <recommendedName>
        <fullName evidence="8">2-dehydropantoate 2-reductase</fullName>
    </recommendedName>
</protein>
<comment type="similarity">
    <text evidence="1">Belongs to the ketopantoate reductase family.</text>
</comment>
<dbReference type="GO" id="GO:0008677">
    <property type="term" value="F:2-dehydropantoate 2-reductase activity"/>
    <property type="evidence" value="ECO:0007669"/>
    <property type="project" value="InterPro"/>
</dbReference>
<comment type="caution">
    <text evidence="6">The sequence shown here is derived from an EMBL/GenBank/DDBJ whole genome shotgun (WGS) entry which is preliminary data.</text>
</comment>
<evidence type="ECO:0000256" key="1">
    <source>
        <dbReference type="ARBA" id="ARBA00007870"/>
    </source>
</evidence>
<dbReference type="Pfam" id="PF02558">
    <property type="entry name" value="ApbA"/>
    <property type="match status" value="1"/>
</dbReference>
<dbReference type="OrthoDB" id="3609at2759"/>
<dbReference type="EMBL" id="BABT02000076">
    <property type="protein sequence ID" value="GAA96165.1"/>
    <property type="molecule type" value="Genomic_DNA"/>
</dbReference>
<reference evidence="6 7" key="2">
    <citation type="journal article" date="2012" name="Open Biol.">
        <title>Characteristics of nucleosomes and linker DNA regions on the genome of the basidiomycete Mixia osmundae revealed by mono- and dinucleosome mapping.</title>
        <authorList>
            <person name="Nishida H."/>
            <person name="Kondo S."/>
            <person name="Matsumoto T."/>
            <person name="Suzuki Y."/>
            <person name="Yoshikawa H."/>
            <person name="Taylor T.D."/>
            <person name="Sugiyama J."/>
        </authorList>
    </citation>
    <scope>NUCLEOTIDE SEQUENCE [LARGE SCALE GENOMIC DNA]</scope>
    <source>
        <strain evidence="7">CBS 9802 / IAM 14324 / JCM 22182 / KY 12970</strain>
    </source>
</reference>
<keyword evidence="2" id="KW-0521">NADP</keyword>
<dbReference type="GO" id="GO:0015940">
    <property type="term" value="P:pantothenate biosynthetic process"/>
    <property type="evidence" value="ECO:0007669"/>
    <property type="project" value="InterPro"/>
</dbReference>
<dbReference type="eggNOG" id="ENOG502QT3Y">
    <property type="taxonomic scope" value="Eukaryota"/>
</dbReference>
<dbReference type="SUPFAM" id="SSF51735">
    <property type="entry name" value="NAD(P)-binding Rossmann-fold domains"/>
    <property type="match status" value="1"/>
</dbReference>
<dbReference type="Proteomes" id="UP000009131">
    <property type="component" value="Unassembled WGS sequence"/>
</dbReference>
<dbReference type="STRING" id="764103.G7E005"/>
<dbReference type="FunFam" id="1.10.1040.10:FF:000017">
    <property type="entry name" value="2-dehydropantoate 2-reductase"/>
    <property type="match status" value="1"/>
</dbReference>
<evidence type="ECO:0000259" key="5">
    <source>
        <dbReference type="Pfam" id="PF08546"/>
    </source>
</evidence>
<dbReference type="PANTHER" id="PTHR21708">
    <property type="entry name" value="PROBABLE 2-DEHYDROPANTOATE 2-REDUCTASE"/>
    <property type="match status" value="1"/>
</dbReference>
<dbReference type="InterPro" id="IPR003710">
    <property type="entry name" value="ApbA"/>
</dbReference>
<name>G7E005_MIXOS</name>
<dbReference type="InterPro" id="IPR013752">
    <property type="entry name" value="KPA_reductase"/>
</dbReference>
<sequence>MADGTHILIVGTGAVGAFYGSRLHDPANSVFVSLVCRSNYAAVKKRGVYLRTRDYGEYHFRPHAVYPSIQAAADSGQTWNYAVVTTKCLPDITDDSAEIVPIVSDETHIVLIQNGIGLEEPHRRRFPQNPILSCVTIVSAAQVEPGVIIQHRWTRVSIGPYGVGQRGGDDVHQLESRGQASTSEFVKMLTHGGVKDAEEYDEKGLQLVRWHKLCINASMNPSAVLSGGAGNSTMSLDTELRIHLKACMDEIFVAAPKVLGRSFPEHLATPDKILRSTERNTNAKPSMLLDWESNRPMEIEVILGNPVRIARAHGVDMPRLQALYALLKMAQQRRDQANALMGGKRAADNTALEVESKL</sequence>
<dbReference type="InParanoid" id="G7E005"/>
<dbReference type="AlphaFoldDB" id="G7E005"/>
<dbReference type="InterPro" id="IPR051402">
    <property type="entry name" value="KPR-Related"/>
</dbReference>
<keyword evidence="3" id="KW-0560">Oxidoreductase</keyword>
<proteinExistence type="inferred from homology"/>